<dbReference type="RefSeq" id="WP_245693636.1">
    <property type="nucleotide sequence ID" value="NZ_FNHF01000001.1"/>
</dbReference>
<reference evidence="4" key="1">
    <citation type="submission" date="2016-10" db="EMBL/GenBank/DDBJ databases">
        <authorList>
            <person name="Varghese N."/>
            <person name="Submissions S."/>
        </authorList>
    </citation>
    <scope>NUCLEOTIDE SEQUENCE [LARGE SCALE GENOMIC DNA]</scope>
    <source>
        <strain evidence="4">CGMCC 1.6199</strain>
    </source>
</reference>
<name>A0A1G9NHF3_9BACI</name>
<feature type="domain" description="Restriction endonuclease type IV Mrr" evidence="2">
    <location>
        <begin position="60"/>
        <end position="169"/>
    </location>
</feature>
<organism evidence="3 4">
    <name type="scientific">Sediminibacillus halophilus</name>
    <dbReference type="NCBI Taxonomy" id="482461"/>
    <lineage>
        <taxon>Bacteria</taxon>
        <taxon>Bacillati</taxon>
        <taxon>Bacillota</taxon>
        <taxon>Bacilli</taxon>
        <taxon>Bacillales</taxon>
        <taxon>Bacillaceae</taxon>
        <taxon>Sediminibacillus</taxon>
    </lineage>
</organism>
<gene>
    <name evidence="3" type="ORF">SAMN05216244_1009</name>
</gene>
<dbReference type="InterPro" id="IPR007560">
    <property type="entry name" value="Restrct_endonuc_IV_Mrr"/>
</dbReference>
<evidence type="ECO:0000313" key="4">
    <source>
        <dbReference type="Proteomes" id="UP000182347"/>
    </source>
</evidence>
<protein>
    <submittedName>
        <fullName evidence="3">Restriction system protein</fullName>
    </submittedName>
</protein>
<dbReference type="EMBL" id="FNHF01000001">
    <property type="protein sequence ID" value="SDL86016.1"/>
    <property type="molecule type" value="Genomic_DNA"/>
</dbReference>
<feature type="transmembrane region" description="Helical" evidence="1">
    <location>
        <begin position="26"/>
        <end position="47"/>
    </location>
</feature>
<evidence type="ECO:0000256" key="1">
    <source>
        <dbReference type="SAM" id="Phobius"/>
    </source>
</evidence>
<dbReference type="InterPro" id="IPR011856">
    <property type="entry name" value="tRNA_endonuc-like_dom_sf"/>
</dbReference>
<dbReference type="PANTHER" id="PTHR30015:SF6">
    <property type="entry name" value="SLL1429 PROTEIN"/>
    <property type="match status" value="1"/>
</dbReference>
<evidence type="ECO:0000313" key="3">
    <source>
        <dbReference type="EMBL" id="SDL86016.1"/>
    </source>
</evidence>
<proteinExistence type="predicted"/>
<keyword evidence="1" id="KW-0472">Membrane</keyword>
<dbReference type="Proteomes" id="UP000182347">
    <property type="component" value="Unassembled WGS sequence"/>
</dbReference>
<dbReference type="SUPFAM" id="SSF52980">
    <property type="entry name" value="Restriction endonuclease-like"/>
    <property type="match status" value="1"/>
</dbReference>
<evidence type="ECO:0000259" key="2">
    <source>
        <dbReference type="Pfam" id="PF04471"/>
    </source>
</evidence>
<dbReference type="GO" id="GO:0015666">
    <property type="term" value="F:restriction endodeoxyribonuclease activity"/>
    <property type="evidence" value="ECO:0007669"/>
    <property type="project" value="TreeGrafter"/>
</dbReference>
<dbReference type="GO" id="GO:0009307">
    <property type="term" value="P:DNA restriction-modification system"/>
    <property type="evidence" value="ECO:0007669"/>
    <property type="project" value="InterPro"/>
</dbReference>
<dbReference type="AlphaFoldDB" id="A0A1G9NHF3"/>
<dbReference type="GO" id="GO:0003677">
    <property type="term" value="F:DNA binding"/>
    <property type="evidence" value="ECO:0007669"/>
    <property type="project" value="InterPro"/>
</dbReference>
<accession>A0A1G9NHF3</accession>
<dbReference type="Pfam" id="PF04471">
    <property type="entry name" value="Mrr_cat"/>
    <property type="match status" value="1"/>
</dbReference>
<dbReference type="Gene3D" id="3.40.1350.10">
    <property type="match status" value="1"/>
</dbReference>
<dbReference type="STRING" id="482461.SAMN05216244_1009"/>
<keyword evidence="1" id="KW-1133">Transmembrane helix</keyword>
<dbReference type="InterPro" id="IPR011335">
    <property type="entry name" value="Restrct_endonuc-II-like"/>
</dbReference>
<dbReference type="InterPro" id="IPR052906">
    <property type="entry name" value="Type_IV_Methyl-Rstrct_Enzyme"/>
</dbReference>
<keyword evidence="1" id="KW-0812">Transmembrane</keyword>
<sequence length="176" mass="20114">MGMSFGESLKMGFDLFWTFVTAEPKLTMFLLLMIIFHGIYAVIINTIKQSRLRKSGILEIDKMNGKTFEDYLHALLKTRGYQIKLTPASGDYGADLVLNNKVKKIVVQAKRYKKNVGVKAVQEIVSAKTYYRADECWVITNSYFTVNAKKLAASNQVRLVDRPELMSWMLKENKTA</sequence>
<keyword evidence="4" id="KW-1185">Reference proteome</keyword>
<dbReference type="PANTHER" id="PTHR30015">
    <property type="entry name" value="MRR RESTRICTION SYSTEM PROTEIN"/>
    <property type="match status" value="1"/>
</dbReference>